<gene>
    <name evidence="1" type="ORF">T459_30929</name>
</gene>
<keyword evidence="2" id="KW-1185">Reference proteome</keyword>
<reference evidence="1 2" key="1">
    <citation type="journal article" date="2014" name="Nat. Genet.">
        <title>Genome sequence of the hot pepper provides insights into the evolution of pungency in Capsicum species.</title>
        <authorList>
            <person name="Kim S."/>
            <person name="Park M."/>
            <person name="Yeom S.I."/>
            <person name="Kim Y.M."/>
            <person name="Lee J.M."/>
            <person name="Lee H.A."/>
            <person name="Seo E."/>
            <person name="Choi J."/>
            <person name="Cheong K."/>
            <person name="Kim K.T."/>
            <person name="Jung K."/>
            <person name="Lee G.W."/>
            <person name="Oh S.K."/>
            <person name="Bae C."/>
            <person name="Kim S.B."/>
            <person name="Lee H.Y."/>
            <person name="Kim S.Y."/>
            <person name="Kim M.S."/>
            <person name="Kang B.C."/>
            <person name="Jo Y.D."/>
            <person name="Yang H.B."/>
            <person name="Jeong H.J."/>
            <person name="Kang W.H."/>
            <person name="Kwon J.K."/>
            <person name="Shin C."/>
            <person name="Lim J.Y."/>
            <person name="Park J.H."/>
            <person name="Huh J.H."/>
            <person name="Kim J.S."/>
            <person name="Kim B.D."/>
            <person name="Cohen O."/>
            <person name="Paran I."/>
            <person name="Suh M.C."/>
            <person name="Lee S.B."/>
            <person name="Kim Y.K."/>
            <person name="Shin Y."/>
            <person name="Noh S.J."/>
            <person name="Park J."/>
            <person name="Seo Y.S."/>
            <person name="Kwon S.Y."/>
            <person name="Kim H.A."/>
            <person name="Park J.M."/>
            <person name="Kim H.J."/>
            <person name="Choi S.B."/>
            <person name="Bosland P.W."/>
            <person name="Reeves G."/>
            <person name="Jo S.H."/>
            <person name="Lee B.W."/>
            <person name="Cho H.T."/>
            <person name="Choi H.S."/>
            <person name="Lee M.S."/>
            <person name="Yu Y."/>
            <person name="Do Choi Y."/>
            <person name="Park B.S."/>
            <person name="van Deynze A."/>
            <person name="Ashrafi H."/>
            <person name="Hill T."/>
            <person name="Kim W.T."/>
            <person name="Pai H.S."/>
            <person name="Ahn H.K."/>
            <person name="Yeam I."/>
            <person name="Giovannoni J.J."/>
            <person name="Rose J.K."/>
            <person name="Sorensen I."/>
            <person name="Lee S.J."/>
            <person name="Kim R.W."/>
            <person name="Choi I.Y."/>
            <person name="Choi B.S."/>
            <person name="Lim J.S."/>
            <person name="Lee Y.H."/>
            <person name="Choi D."/>
        </authorList>
    </citation>
    <scope>NUCLEOTIDE SEQUENCE [LARGE SCALE GENOMIC DNA]</scope>
    <source>
        <strain evidence="2">cv. CM334</strain>
    </source>
</reference>
<comment type="caution">
    <text evidence="1">The sequence shown here is derived from an EMBL/GenBank/DDBJ whole genome shotgun (WGS) entry which is preliminary data.</text>
</comment>
<evidence type="ECO:0000313" key="2">
    <source>
        <dbReference type="Proteomes" id="UP000222542"/>
    </source>
</evidence>
<evidence type="ECO:0000313" key="1">
    <source>
        <dbReference type="EMBL" id="PHT66504.1"/>
    </source>
</evidence>
<dbReference type="Gramene" id="PHT66504">
    <property type="protein sequence ID" value="PHT66504"/>
    <property type="gene ID" value="T459_30929"/>
</dbReference>
<dbReference type="AlphaFoldDB" id="A0A2G2Y9V0"/>
<protein>
    <submittedName>
        <fullName evidence="1">Uncharacterized protein</fullName>
    </submittedName>
</protein>
<proteinExistence type="predicted"/>
<sequence>MVLRGHEHRISLRVSDLGRYIINHRWDVDNFLLVLVERGRVELYAESGVTLEIRKDEHSSSSQSSHDAEMTCQICFDDHLSAEKITVETNSMKRKLQVNVLKLEARELQSKDFS</sequence>
<organism evidence="1 2">
    <name type="scientific">Capsicum annuum</name>
    <name type="common">Capsicum pepper</name>
    <dbReference type="NCBI Taxonomy" id="4072"/>
    <lineage>
        <taxon>Eukaryota</taxon>
        <taxon>Viridiplantae</taxon>
        <taxon>Streptophyta</taxon>
        <taxon>Embryophyta</taxon>
        <taxon>Tracheophyta</taxon>
        <taxon>Spermatophyta</taxon>
        <taxon>Magnoliopsida</taxon>
        <taxon>eudicotyledons</taxon>
        <taxon>Gunneridae</taxon>
        <taxon>Pentapetalae</taxon>
        <taxon>asterids</taxon>
        <taxon>lamiids</taxon>
        <taxon>Solanales</taxon>
        <taxon>Solanaceae</taxon>
        <taxon>Solanoideae</taxon>
        <taxon>Capsiceae</taxon>
        <taxon>Capsicum</taxon>
    </lineage>
</organism>
<dbReference type="Proteomes" id="UP000222542">
    <property type="component" value="Unassembled WGS sequence"/>
</dbReference>
<reference evidence="1 2" key="2">
    <citation type="journal article" date="2017" name="Genome Biol.">
        <title>New reference genome sequences of hot pepper reveal the massive evolution of plant disease-resistance genes by retroduplication.</title>
        <authorList>
            <person name="Kim S."/>
            <person name="Park J."/>
            <person name="Yeom S.I."/>
            <person name="Kim Y.M."/>
            <person name="Seo E."/>
            <person name="Kim K.T."/>
            <person name="Kim M.S."/>
            <person name="Lee J.M."/>
            <person name="Cheong K."/>
            <person name="Shin H.S."/>
            <person name="Kim S.B."/>
            <person name="Han K."/>
            <person name="Lee J."/>
            <person name="Park M."/>
            <person name="Lee H.A."/>
            <person name="Lee H.Y."/>
            <person name="Lee Y."/>
            <person name="Oh S."/>
            <person name="Lee J.H."/>
            <person name="Choi E."/>
            <person name="Choi E."/>
            <person name="Lee S.E."/>
            <person name="Jeon J."/>
            <person name="Kim H."/>
            <person name="Choi G."/>
            <person name="Song H."/>
            <person name="Lee J."/>
            <person name="Lee S.C."/>
            <person name="Kwon J.K."/>
            <person name="Lee H.Y."/>
            <person name="Koo N."/>
            <person name="Hong Y."/>
            <person name="Kim R.W."/>
            <person name="Kang W.H."/>
            <person name="Huh J.H."/>
            <person name="Kang B.C."/>
            <person name="Yang T.J."/>
            <person name="Lee Y.H."/>
            <person name="Bennetzen J.L."/>
            <person name="Choi D."/>
        </authorList>
    </citation>
    <scope>NUCLEOTIDE SEQUENCE [LARGE SCALE GENOMIC DNA]</scope>
    <source>
        <strain evidence="2">cv. CM334</strain>
    </source>
</reference>
<dbReference type="STRING" id="4072.A0A2G2Y9V0"/>
<name>A0A2G2Y9V0_CAPAN</name>
<accession>A0A2G2Y9V0</accession>
<dbReference type="EMBL" id="AYRZ02000012">
    <property type="protein sequence ID" value="PHT66504.1"/>
    <property type="molecule type" value="Genomic_DNA"/>
</dbReference>